<dbReference type="InterPro" id="IPR000953">
    <property type="entry name" value="Chromo/chromo_shadow_dom"/>
</dbReference>
<dbReference type="SMART" id="SM00298">
    <property type="entry name" value="CHROMO"/>
    <property type="match status" value="1"/>
</dbReference>
<name>A0A151I7X9_9HYME</name>
<dbReference type="GO" id="GO:0035267">
    <property type="term" value="C:NuA4 histone acetyltransferase complex"/>
    <property type="evidence" value="ECO:0007669"/>
    <property type="project" value="TreeGrafter"/>
</dbReference>
<evidence type="ECO:0000256" key="5">
    <source>
        <dbReference type="ARBA" id="ARBA00023242"/>
    </source>
</evidence>
<dbReference type="Pfam" id="PF05712">
    <property type="entry name" value="MRG"/>
    <property type="match status" value="1"/>
</dbReference>
<dbReference type="GO" id="GO:0005634">
    <property type="term" value="C:nucleus"/>
    <property type="evidence" value="ECO:0007669"/>
    <property type="project" value="UniProtKB-SubCell"/>
</dbReference>
<evidence type="ECO:0000256" key="4">
    <source>
        <dbReference type="ARBA" id="ARBA00023163"/>
    </source>
</evidence>
<dbReference type="FunFam" id="2.30.30.140:FF:000024">
    <property type="entry name" value="Mortality factor 4-like protein 1"/>
    <property type="match status" value="1"/>
</dbReference>
<feature type="region of interest" description="Disordered" evidence="6">
    <location>
        <begin position="70"/>
        <end position="148"/>
    </location>
</feature>
<reference evidence="8 9" key="1">
    <citation type="submission" date="2016-03" db="EMBL/GenBank/DDBJ databases">
        <title>Cyphomyrmex costatus WGS genome.</title>
        <authorList>
            <person name="Nygaard S."/>
            <person name="Hu H."/>
            <person name="Boomsma J."/>
            <person name="Zhang G."/>
        </authorList>
    </citation>
    <scope>NUCLEOTIDE SEQUENCE [LARGE SCALE GENOMIC DNA]</scope>
    <source>
        <strain evidence="8">MS0001</strain>
        <tissue evidence="8">Whole body</tissue>
    </source>
</reference>
<feature type="compositionally biased region" description="Polar residues" evidence="6">
    <location>
        <begin position="76"/>
        <end position="95"/>
    </location>
</feature>
<keyword evidence="9" id="KW-1185">Reference proteome</keyword>
<evidence type="ECO:0000256" key="6">
    <source>
        <dbReference type="SAM" id="MobiDB-lite"/>
    </source>
</evidence>
<dbReference type="InterPro" id="IPR016197">
    <property type="entry name" value="Chromo-like_dom_sf"/>
</dbReference>
<dbReference type="InterPro" id="IPR038217">
    <property type="entry name" value="MRG_C_sf"/>
</dbReference>
<comment type="subcellular location">
    <subcellularLocation>
        <location evidence="1">Nucleus</location>
    </subcellularLocation>
</comment>
<dbReference type="InterPro" id="IPR053820">
    <property type="entry name" value="MSL3_chromo-like"/>
</dbReference>
<organism evidence="8 9">
    <name type="scientific">Cyphomyrmex costatus</name>
    <dbReference type="NCBI Taxonomy" id="456900"/>
    <lineage>
        <taxon>Eukaryota</taxon>
        <taxon>Metazoa</taxon>
        <taxon>Ecdysozoa</taxon>
        <taxon>Arthropoda</taxon>
        <taxon>Hexapoda</taxon>
        <taxon>Insecta</taxon>
        <taxon>Pterygota</taxon>
        <taxon>Neoptera</taxon>
        <taxon>Endopterygota</taxon>
        <taxon>Hymenoptera</taxon>
        <taxon>Apocrita</taxon>
        <taxon>Aculeata</taxon>
        <taxon>Formicoidea</taxon>
        <taxon>Formicidae</taxon>
        <taxon>Myrmicinae</taxon>
        <taxon>Cyphomyrmex</taxon>
    </lineage>
</organism>
<dbReference type="Gene3D" id="2.30.30.140">
    <property type="match status" value="1"/>
</dbReference>
<dbReference type="CDD" id="cd18983">
    <property type="entry name" value="CBD_MSL3_like"/>
    <property type="match status" value="1"/>
</dbReference>
<evidence type="ECO:0000313" key="9">
    <source>
        <dbReference type="Proteomes" id="UP000078542"/>
    </source>
</evidence>
<dbReference type="InterPro" id="IPR026541">
    <property type="entry name" value="MRG_dom"/>
</dbReference>
<keyword evidence="2" id="KW-0156">Chromatin regulator</keyword>
<dbReference type="SUPFAM" id="SSF54160">
    <property type="entry name" value="Chromo domain-like"/>
    <property type="match status" value="1"/>
</dbReference>
<dbReference type="GO" id="GO:0006355">
    <property type="term" value="P:regulation of DNA-templated transcription"/>
    <property type="evidence" value="ECO:0007669"/>
    <property type="project" value="InterPro"/>
</dbReference>
<dbReference type="InterPro" id="IPR008676">
    <property type="entry name" value="MRG"/>
</dbReference>
<accession>A0A151I7X9</accession>
<dbReference type="STRING" id="456900.A0A151I7X9"/>
<keyword evidence="4" id="KW-0804">Transcription</keyword>
<feature type="compositionally biased region" description="Low complexity" evidence="6">
    <location>
        <begin position="127"/>
        <end position="139"/>
    </location>
</feature>
<keyword evidence="5" id="KW-0539">Nucleus</keyword>
<evidence type="ECO:0000256" key="1">
    <source>
        <dbReference type="ARBA" id="ARBA00004123"/>
    </source>
</evidence>
<dbReference type="Pfam" id="PF22732">
    <property type="entry name" value="MSL3_chromo-like"/>
    <property type="match status" value="1"/>
</dbReference>
<feature type="compositionally biased region" description="Basic and acidic residues" evidence="6">
    <location>
        <begin position="98"/>
        <end position="110"/>
    </location>
</feature>
<dbReference type="PROSITE" id="PS51640">
    <property type="entry name" value="MRG"/>
    <property type="match status" value="1"/>
</dbReference>
<evidence type="ECO:0000313" key="8">
    <source>
        <dbReference type="EMBL" id="KYM94226.1"/>
    </source>
</evidence>
<keyword evidence="3" id="KW-0805">Transcription regulation</keyword>
<sequence length="347" mass="40178">MPPKCKFQEGEKVLCFHGPLIYEAKCLKSSITKEKQVKYLIHYAGWNKNWDEWVPESRVLKYNEANVQKQREVQRAHSNQQSAQKNKKGNTATKTQGRRSEGGREKDADSRSSTPVADKSMSRFNKSTSSSVTPSSSHESVSEPPRKKRSSLLQFIERIFSFSRLEPSGETEEYLTKVEVKIKLPEELKFVLIDESEIILKHHKLPALPVQNTVDKILDDYVETKSSGKSNDIRESTLEITKGIREYFNNTLGLQLLYKWERPQFIQIMNDNPETLPSQLYGAFHLLRLFVRLGGMLSYTPLDEKSIQLLLSHFHDFLQYLQKNNAVLFNLQQDYTDPSPDYHRKYG</sequence>
<dbReference type="EMBL" id="KQ978396">
    <property type="protein sequence ID" value="KYM94226.1"/>
    <property type="molecule type" value="Genomic_DNA"/>
</dbReference>
<dbReference type="PANTHER" id="PTHR10880">
    <property type="entry name" value="MORTALITY FACTOR 4-LIKE PROTEIN"/>
    <property type="match status" value="1"/>
</dbReference>
<evidence type="ECO:0000256" key="3">
    <source>
        <dbReference type="ARBA" id="ARBA00023015"/>
    </source>
</evidence>
<dbReference type="PANTHER" id="PTHR10880:SF48">
    <property type="entry name" value="MORTALITY FACTOR 4 LIKE 2"/>
    <property type="match status" value="1"/>
</dbReference>
<dbReference type="AlphaFoldDB" id="A0A151I7X9"/>
<evidence type="ECO:0000259" key="7">
    <source>
        <dbReference type="SMART" id="SM00298"/>
    </source>
</evidence>
<evidence type="ECO:0000256" key="2">
    <source>
        <dbReference type="ARBA" id="ARBA00022853"/>
    </source>
</evidence>
<dbReference type="PIRSF" id="PIRSF038133">
    <property type="entry name" value="HAT_Nua4_EAF3/MRG15"/>
    <property type="match status" value="1"/>
</dbReference>
<dbReference type="Gene3D" id="1.10.274.30">
    <property type="entry name" value="MRG domain"/>
    <property type="match status" value="1"/>
</dbReference>
<gene>
    <name evidence="8" type="ORF">ALC62_15133</name>
</gene>
<proteinExistence type="predicted"/>
<dbReference type="GO" id="GO:0006325">
    <property type="term" value="P:chromatin organization"/>
    <property type="evidence" value="ECO:0007669"/>
    <property type="project" value="UniProtKB-KW"/>
</dbReference>
<feature type="domain" description="Chromo" evidence="7">
    <location>
        <begin position="6"/>
        <end position="75"/>
    </location>
</feature>
<dbReference type="Proteomes" id="UP000078542">
    <property type="component" value="Unassembled WGS sequence"/>
</dbReference>
<protein>
    <submittedName>
        <fullName evidence="8">Mortality factor 4-like protein 1</fullName>
    </submittedName>
</protein>